<comment type="similarity">
    <text evidence="1">Belongs to the zinc-containing alcohol dehydrogenase family. Quinone oxidoreductase subfamily.</text>
</comment>
<protein>
    <recommendedName>
        <fullName evidence="9">enoyl-[acyl-carrier-protein] reductase</fullName>
        <ecNumber evidence="9">1.3.1.104</ecNumber>
    </recommendedName>
</protein>
<dbReference type="InterPro" id="IPR051034">
    <property type="entry name" value="Mito_Enoyl-ACP_Reductase"/>
</dbReference>
<dbReference type="Gene3D" id="3.90.180.10">
    <property type="entry name" value="Medium-chain alcohol dehydrogenases, catalytic domain"/>
    <property type="match status" value="1"/>
</dbReference>
<keyword evidence="6" id="KW-0560">Oxidoreductase</keyword>
<evidence type="ECO:0000256" key="5">
    <source>
        <dbReference type="ARBA" id="ARBA00022946"/>
    </source>
</evidence>
<dbReference type="EC" id="1.3.1.104" evidence="9"/>
<dbReference type="RefSeq" id="WP_331213241.1">
    <property type="nucleotide sequence ID" value="NZ_JAZGQK010000005.1"/>
</dbReference>
<dbReference type="Pfam" id="PF00107">
    <property type="entry name" value="ADH_zinc_N"/>
    <property type="match status" value="1"/>
</dbReference>
<dbReference type="InterPro" id="IPR020843">
    <property type="entry name" value="ER"/>
</dbReference>
<dbReference type="Pfam" id="PF08240">
    <property type="entry name" value="ADH_N"/>
    <property type="match status" value="1"/>
</dbReference>
<comment type="catalytic activity">
    <reaction evidence="10">
        <text>a 2,3-saturated acyl-[ACP] + NADP(+) = a (2E)-enoyl-[ACP] + NADPH + H(+)</text>
        <dbReference type="Rhea" id="RHEA:22564"/>
        <dbReference type="Rhea" id="RHEA-COMP:9925"/>
        <dbReference type="Rhea" id="RHEA-COMP:9926"/>
        <dbReference type="ChEBI" id="CHEBI:15378"/>
        <dbReference type="ChEBI" id="CHEBI:57783"/>
        <dbReference type="ChEBI" id="CHEBI:58349"/>
        <dbReference type="ChEBI" id="CHEBI:78784"/>
        <dbReference type="ChEBI" id="CHEBI:78785"/>
        <dbReference type="EC" id="1.3.1.104"/>
    </reaction>
</comment>
<dbReference type="Gene3D" id="3.40.50.720">
    <property type="entry name" value="NAD(P)-binding Rossmann-like Domain"/>
    <property type="match status" value="1"/>
</dbReference>
<dbReference type="SMART" id="SM00829">
    <property type="entry name" value="PKS_ER"/>
    <property type="match status" value="1"/>
</dbReference>
<reference evidence="12 13" key="1">
    <citation type="submission" date="2024-01" db="EMBL/GenBank/DDBJ databases">
        <title>Genome insights into Plantactinospora sonchi sp. nov.</title>
        <authorList>
            <person name="Wang L."/>
        </authorList>
    </citation>
    <scope>NUCLEOTIDE SEQUENCE [LARGE SCALE GENOMIC DNA]</scope>
    <source>
        <strain evidence="12 13">NEAU-QY2</strain>
    </source>
</reference>
<evidence type="ECO:0000256" key="8">
    <source>
        <dbReference type="ARBA" id="ARBA00023160"/>
    </source>
</evidence>
<dbReference type="SUPFAM" id="SSF50129">
    <property type="entry name" value="GroES-like"/>
    <property type="match status" value="1"/>
</dbReference>
<dbReference type="SUPFAM" id="SSF51735">
    <property type="entry name" value="NAD(P)-binding Rossmann-fold domains"/>
    <property type="match status" value="1"/>
</dbReference>
<evidence type="ECO:0000256" key="1">
    <source>
        <dbReference type="ARBA" id="ARBA00010371"/>
    </source>
</evidence>
<organism evidence="12 13">
    <name type="scientific">Plantactinospora sonchi</name>
    <dbReference type="NCBI Taxonomy" id="1544735"/>
    <lineage>
        <taxon>Bacteria</taxon>
        <taxon>Bacillati</taxon>
        <taxon>Actinomycetota</taxon>
        <taxon>Actinomycetes</taxon>
        <taxon>Micromonosporales</taxon>
        <taxon>Micromonosporaceae</taxon>
        <taxon>Plantactinospora</taxon>
    </lineage>
</organism>
<evidence type="ECO:0000256" key="4">
    <source>
        <dbReference type="ARBA" id="ARBA00022857"/>
    </source>
</evidence>
<evidence type="ECO:0000256" key="6">
    <source>
        <dbReference type="ARBA" id="ARBA00023002"/>
    </source>
</evidence>
<dbReference type="InterPro" id="IPR013149">
    <property type="entry name" value="ADH-like_C"/>
</dbReference>
<dbReference type="EMBL" id="JAZGQK010000005">
    <property type="protein sequence ID" value="MEE6258112.1"/>
    <property type="molecule type" value="Genomic_DNA"/>
</dbReference>
<evidence type="ECO:0000256" key="3">
    <source>
        <dbReference type="ARBA" id="ARBA00022832"/>
    </source>
</evidence>
<evidence type="ECO:0000313" key="12">
    <source>
        <dbReference type="EMBL" id="MEE6258112.1"/>
    </source>
</evidence>
<dbReference type="Proteomes" id="UP001332243">
    <property type="component" value="Unassembled WGS sequence"/>
</dbReference>
<gene>
    <name evidence="12" type="ORF">V1633_06345</name>
</gene>
<feature type="domain" description="Enoyl reductase (ER)" evidence="11">
    <location>
        <begin position="11"/>
        <end position="327"/>
    </location>
</feature>
<evidence type="ECO:0000256" key="2">
    <source>
        <dbReference type="ARBA" id="ARBA00022516"/>
    </source>
</evidence>
<accession>A0ABU7RNP7</accession>
<keyword evidence="13" id="KW-1185">Reference proteome</keyword>
<dbReference type="PANTHER" id="PTHR43981">
    <property type="entry name" value="ENOYL-[ACYL-CARRIER-PROTEIN] REDUCTASE, MITOCHONDRIAL"/>
    <property type="match status" value="1"/>
</dbReference>
<evidence type="ECO:0000256" key="10">
    <source>
        <dbReference type="ARBA" id="ARBA00048843"/>
    </source>
</evidence>
<comment type="caution">
    <text evidence="12">The sequence shown here is derived from an EMBL/GenBank/DDBJ whole genome shotgun (WGS) entry which is preliminary data.</text>
</comment>
<keyword evidence="3" id="KW-0276">Fatty acid metabolism</keyword>
<dbReference type="PANTHER" id="PTHR43981:SF2">
    <property type="entry name" value="ENOYL-[ACYL-CARRIER-PROTEIN] REDUCTASE, MITOCHONDRIAL"/>
    <property type="match status" value="1"/>
</dbReference>
<dbReference type="InterPro" id="IPR011032">
    <property type="entry name" value="GroES-like_sf"/>
</dbReference>
<dbReference type="InterPro" id="IPR013154">
    <property type="entry name" value="ADH-like_N"/>
</dbReference>
<evidence type="ECO:0000256" key="9">
    <source>
        <dbReference type="ARBA" id="ARBA00038963"/>
    </source>
</evidence>
<evidence type="ECO:0000313" key="13">
    <source>
        <dbReference type="Proteomes" id="UP001332243"/>
    </source>
</evidence>
<keyword evidence="4" id="KW-0521">NADP</keyword>
<name>A0ABU7RNP7_9ACTN</name>
<keyword evidence="8" id="KW-0275">Fatty acid biosynthesis</keyword>
<evidence type="ECO:0000259" key="11">
    <source>
        <dbReference type="SMART" id="SM00829"/>
    </source>
</evidence>
<evidence type="ECO:0000256" key="7">
    <source>
        <dbReference type="ARBA" id="ARBA00023098"/>
    </source>
</evidence>
<proteinExistence type="inferred from homology"/>
<dbReference type="InterPro" id="IPR036291">
    <property type="entry name" value="NAD(P)-bd_dom_sf"/>
</dbReference>
<dbReference type="CDD" id="cd05282">
    <property type="entry name" value="ETR_like"/>
    <property type="match status" value="1"/>
</dbReference>
<keyword evidence="5" id="KW-0809">Transit peptide</keyword>
<keyword evidence="7" id="KW-0443">Lipid metabolism</keyword>
<sequence>MSQLILTTVGGDPADIVSLRQNPDTAPGAEEVLVAVEAAPINPADLSFQQGWFGVYPQLPQPLGAEGVGRVLAVGSAVDQGLVGRRVLILPTFVQGTWAARTVVPARNVVPVSEHADPAQLAMLPVNPATAYALLNEYVAVKPGDWVGVDLANSGVGQYLVQLARAAGIRTLAIVRREEAAQQVRGLGADAVLLDGEGLGDRIAETLGGAQLRVFFEGTGGPEKLAEVVPSVEYGGAVVTFAAATGRSPVVPVGDLFYRRISLHSFYILAWLQQTPRARLTEIYTELAALVERGELHAAVEATYPLDRYREALAHAARPERSGKVLFTPIQPTA</sequence>
<keyword evidence="2" id="KW-0444">Lipid biosynthesis</keyword>